<dbReference type="AlphaFoldDB" id="A0ABD0N8F7"/>
<feature type="non-terminal residue" evidence="1">
    <location>
        <position position="1"/>
    </location>
</feature>
<gene>
    <name evidence="1" type="ORF">M9458_048492</name>
</gene>
<keyword evidence="2" id="KW-1185">Reference proteome</keyword>
<organism evidence="1 2">
    <name type="scientific">Cirrhinus mrigala</name>
    <name type="common">Mrigala</name>
    <dbReference type="NCBI Taxonomy" id="683832"/>
    <lineage>
        <taxon>Eukaryota</taxon>
        <taxon>Metazoa</taxon>
        <taxon>Chordata</taxon>
        <taxon>Craniata</taxon>
        <taxon>Vertebrata</taxon>
        <taxon>Euteleostomi</taxon>
        <taxon>Actinopterygii</taxon>
        <taxon>Neopterygii</taxon>
        <taxon>Teleostei</taxon>
        <taxon>Ostariophysi</taxon>
        <taxon>Cypriniformes</taxon>
        <taxon>Cyprinidae</taxon>
        <taxon>Labeoninae</taxon>
        <taxon>Labeonini</taxon>
        <taxon>Cirrhinus</taxon>
    </lineage>
</organism>
<accession>A0ABD0N8F7</accession>
<dbReference type="EMBL" id="JAMKFB020000024">
    <property type="protein sequence ID" value="KAL0157246.1"/>
    <property type="molecule type" value="Genomic_DNA"/>
</dbReference>
<sequence length="90" mass="9671">CTVVTTVASESGWGTVPSVALACHLPGVVDNASGPEEVLALVQGKHVLVRTDNTATVAYIKHQGSVRSFRMSHLAGNKFRSKRVQLVWSR</sequence>
<comment type="caution">
    <text evidence="1">The sequence shown here is derived from an EMBL/GenBank/DDBJ whole genome shotgun (WGS) entry which is preliminary data.</text>
</comment>
<proteinExistence type="predicted"/>
<dbReference type="Proteomes" id="UP001529510">
    <property type="component" value="Unassembled WGS sequence"/>
</dbReference>
<protein>
    <submittedName>
        <fullName evidence="1">Uncharacterized protein</fullName>
    </submittedName>
</protein>
<name>A0ABD0N8F7_CIRMR</name>
<reference evidence="1 2" key="1">
    <citation type="submission" date="2024-05" db="EMBL/GenBank/DDBJ databases">
        <title>Genome sequencing and assembly of Indian major carp, Cirrhinus mrigala (Hamilton, 1822).</title>
        <authorList>
            <person name="Mohindra V."/>
            <person name="Chowdhury L.M."/>
            <person name="Lal K."/>
            <person name="Jena J.K."/>
        </authorList>
    </citation>
    <scope>NUCLEOTIDE SEQUENCE [LARGE SCALE GENOMIC DNA]</scope>
    <source>
        <strain evidence="1">CM1030</strain>
        <tissue evidence="1">Blood</tissue>
    </source>
</reference>
<feature type="non-terminal residue" evidence="1">
    <location>
        <position position="90"/>
    </location>
</feature>
<evidence type="ECO:0000313" key="1">
    <source>
        <dbReference type="EMBL" id="KAL0157246.1"/>
    </source>
</evidence>
<evidence type="ECO:0000313" key="2">
    <source>
        <dbReference type="Proteomes" id="UP001529510"/>
    </source>
</evidence>